<evidence type="ECO:0000313" key="2">
    <source>
        <dbReference type="Proteomes" id="UP000252107"/>
    </source>
</evidence>
<evidence type="ECO:0000313" key="1">
    <source>
        <dbReference type="EMBL" id="RCJ41126.1"/>
    </source>
</evidence>
<keyword evidence="2" id="KW-1185">Reference proteome</keyword>
<dbReference type="Proteomes" id="UP000252107">
    <property type="component" value="Unassembled WGS sequence"/>
</dbReference>
<organism evidence="1 2">
    <name type="scientific">Nostoc minutum NIES-26</name>
    <dbReference type="NCBI Taxonomy" id="1844469"/>
    <lineage>
        <taxon>Bacteria</taxon>
        <taxon>Bacillati</taxon>
        <taxon>Cyanobacteriota</taxon>
        <taxon>Cyanophyceae</taxon>
        <taxon>Nostocales</taxon>
        <taxon>Nostocaceae</taxon>
        <taxon>Nostoc</taxon>
    </lineage>
</organism>
<proteinExistence type="predicted"/>
<comment type="caution">
    <text evidence="1">The sequence shown here is derived from an EMBL/GenBank/DDBJ whole genome shotgun (WGS) entry which is preliminary data.</text>
</comment>
<protein>
    <submittedName>
        <fullName evidence="1">Uncharacterized protein</fullName>
    </submittedName>
</protein>
<gene>
    <name evidence="1" type="ORF">A6770_36150</name>
</gene>
<name>A0A367RWX2_9NOSO</name>
<dbReference type="AlphaFoldDB" id="A0A367RWX2"/>
<sequence length="319" mass="35205">MSGALNPNWEETVATGELQTVFDNIKVIGEYDSRSLTAKLDQISGFDTELSKGLDQSKSADDLLRFFGLIKQQPWMQTTHQFGYIALRQPGSIESQEIQYPGAIAADVSLKNNRINIRLDRLRVHKYPGNGTHNIMVNFAARNQVADSQETVTFSQTYRVGEKQTAGVAGYPIFIGLNVGSQGVAFEGSTVNVNNEADQAILAALESPPFQSGLSLLTTAQPAIAPFTEITLGVVKALAKRTENVPVQKFYLGLDFEDAPMGIRLAEGNYIAAQVPSETAIEWHKWVYRPDIGTIVHKADSLETLPYNYLVFRISRYEA</sequence>
<accession>A0A367RWX2</accession>
<reference evidence="1" key="1">
    <citation type="submission" date="2016-04" db="EMBL/GenBank/DDBJ databases">
        <authorList>
            <person name="Tabuchi Yagui T.R."/>
        </authorList>
    </citation>
    <scope>NUCLEOTIDE SEQUENCE [LARGE SCALE GENOMIC DNA]</scope>
    <source>
        <strain evidence="1">NIES-26</strain>
    </source>
</reference>
<dbReference type="EMBL" id="LXQD01000024">
    <property type="protein sequence ID" value="RCJ41126.1"/>
    <property type="molecule type" value="Genomic_DNA"/>
</dbReference>